<dbReference type="OrthoDB" id="10254947at2759"/>
<feature type="compositionally biased region" description="Polar residues" evidence="4">
    <location>
        <begin position="1"/>
        <end position="45"/>
    </location>
</feature>
<dbReference type="SUPFAM" id="SSF81383">
    <property type="entry name" value="F-box domain"/>
    <property type="match status" value="1"/>
</dbReference>
<accession>A0A078AWY8</accession>
<organism evidence="5 6">
    <name type="scientific">Stylonychia lemnae</name>
    <name type="common">Ciliate</name>
    <dbReference type="NCBI Taxonomy" id="5949"/>
    <lineage>
        <taxon>Eukaryota</taxon>
        <taxon>Sar</taxon>
        <taxon>Alveolata</taxon>
        <taxon>Ciliophora</taxon>
        <taxon>Intramacronucleata</taxon>
        <taxon>Spirotrichea</taxon>
        <taxon>Stichotrichia</taxon>
        <taxon>Sporadotrichida</taxon>
        <taxon>Oxytrichidae</taxon>
        <taxon>Stylonychinae</taxon>
        <taxon>Stylonychia</taxon>
    </lineage>
</organism>
<evidence type="ECO:0000313" key="5">
    <source>
        <dbReference type="EMBL" id="CDW86950.1"/>
    </source>
</evidence>
<dbReference type="Pfam" id="PF00023">
    <property type="entry name" value="Ank"/>
    <property type="match status" value="1"/>
</dbReference>
<dbReference type="InterPro" id="IPR036047">
    <property type="entry name" value="F-box-like_dom_sf"/>
</dbReference>
<dbReference type="SUPFAM" id="SSF48403">
    <property type="entry name" value="Ankyrin repeat"/>
    <property type="match status" value="2"/>
</dbReference>
<dbReference type="PROSITE" id="PS50088">
    <property type="entry name" value="ANK_REPEAT"/>
    <property type="match status" value="2"/>
</dbReference>
<evidence type="ECO:0000313" key="6">
    <source>
        <dbReference type="Proteomes" id="UP000039865"/>
    </source>
</evidence>
<dbReference type="Proteomes" id="UP000039865">
    <property type="component" value="Unassembled WGS sequence"/>
</dbReference>
<evidence type="ECO:0000256" key="2">
    <source>
        <dbReference type="ARBA" id="ARBA00023043"/>
    </source>
</evidence>
<protein>
    <submittedName>
        <fullName evidence="5">Ankyrin repeat protein</fullName>
    </submittedName>
</protein>
<feature type="compositionally biased region" description="Polar residues" evidence="4">
    <location>
        <begin position="475"/>
        <end position="491"/>
    </location>
</feature>
<dbReference type="InterPro" id="IPR002110">
    <property type="entry name" value="Ankyrin_rpt"/>
</dbReference>
<name>A0A078AWY8_STYLE</name>
<dbReference type="PANTHER" id="PTHR24198:SF165">
    <property type="entry name" value="ANKYRIN REPEAT-CONTAINING PROTEIN-RELATED"/>
    <property type="match status" value="1"/>
</dbReference>
<dbReference type="Gene3D" id="1.25.40.20">
    <property type="entry name" value="Ankyrin repeat-containing domain"/>
    <property type="match status" value="3"/>
</dbReference>
<feature type="region of interest" description="Disordered" evidence="4">
    <location>
        <begin position="475"/>
        <end position="499"/>
    </location>
</feature>
<dbReference type="PROSITE" id="PS50297">
    <property type="entry name" value="ANK_REP_REGION"/>
    <property type="match status" value="2"/>
</dbReference>
<evidence type="ECO:0000256" key="1">
    <source>
        <dbReference type="ARBA" id="ARBA00022737"/>
    </source>
</evidence>
<feature type="repeat" description="ANK" evidence="3">
    <location>
        <begin position="778"/>
        <end position="810"/>
    </location>
</feature>
<gene>
    <name evidence="5" type="primary">Contig16923.g18026</name>
    <name evidence="5" type="ORF">STYLEM_16050</name>
</gene>
<evidence type="ECO:0000256" key="4">
    <source>
        <dbReference type="SAM" id="MobiDB-lite"/>
    </source>
</evidence>
<evidence type="ECO:0000256" key="3">
    <source>
        <dbReference type="PROSITE-ProRule" id="PRU00023"/>
    </source>
</evidence>
<reference evidence="5 6" key="1">
    <citation type="submission" date="2014-06" db="EMBL/GenBank/DDBJ databases">
        <authorList>
            <person name="Swart Estienne"/>
        </authorList>
    </citation>
    <scope>NUCLEOTIDE SEQUENCE [LARGE SCALE GENOMIC DNA]</scope>
    <source>
        <strain evidence="5 6">130c</strain>
    </source>
</reference>
<dbReference type="EMBL" id="CCKQ01015146">
    <property type="protein sequence ID" value="CDW86950.1"/>
    <property type="molecule type" value="Genomic_DNA"/>
</dbReference>
<dbReference type="AlphaFoldDB" id="A0A078AWY8"/>
<feature type="region of interest" description="Disordered" evidence="4">
    <location>
        <begin position="1"/>
        <end position="51"/>
    </location>
</feature>
<sequence>MGCSSTKAQNPYLANQSTMNTRNQKFSQQDSISNQTHPNLKSNHNQDFDSLPYQTEEGFQHQHSVYSQQLPQVRSQTLTEIPIKTKNLGSTHQQSKFQVGKIDSSKQLLYGPGKNLKYSQYPPRKLDITRFELWHMILDYLRLRELVKCAGVSKYLFTQCSMDYLYQKFTNTNNDVSMLDEEAEAEEGEEDEMYSSFRTTNKTSPEIIAQKISQEQLQKNPTMPNQKTKLNSITETMNEHSDAEMNSIDKKQRAVAANKMKMDNYIKEEDEMSLENSTITNQNYQGQNLLDNKHGNRYNNNNESNISRGFTHKSMTSQTQTLSAFNQQGKMLLKESFHYEDKNDINGGMPVIRIFEELDQDSVSRQKSSGRFTESPVNANHDDHLKNQIQQIYGKDTQKANYVVKQIAKQDKHRVKDQEKLQQQFSIIHEETNSKSETLTSFEKSYMSKNSKHPTMLILEKASFDSLDADQSILEDQTQTTKSPSKKSPNQLEVPDSPDKIISKEAMPREGRSQRKIFNYKKVIEGINVDRQNTIQSEHNPAISIKVQGQQTITKSQTMGEQQITNRKSDKRIEFKPSSLELDPITGAYKPKEIIDLVEMKDIIDHRQQAIKLNYYKKREEQISLLRLELKNKKLREVDERNKINKSMSYSASYDQRNQSQLLNDSTYNKNNQSNQTANVSKRSQLESLHSQMKNVYYDPQQYKNLLMKFICEGYTTEVRRLIRDAPNEPNYLDCREFYFGMFVNSVDKSKESKMISPIAVAVNVGDYEMLDDLLNLRKKSPLQYACSLGLYQIVERLLQEGANPNNAPLEEQQPQIDYNINPLVICMNPKYYNQDLSIDGLTYKRKYTPLKDVDHEICMKLLIKYKADPNIILGHNKRRRPKPVFHAIKQQKMLKSFLDIVDDKAALVNQANYYQETPLCLVASEPGGQDNDFKAKTLIAAGASSFASQLNPLHLAIKNKNYKIMRLLYKNGDAAPGRNLANEMTPIQLAIRHEDTNLFKEMLTWRDNVIDFEYQDEQGRNLLHIIAQNKSIDIFKSLVSETSNKYLRNITQALNVSVDPNQPYLTPLYYCYPSIELARLFNRYGADASKLSFLHCFFTYNKPQLWERAIDISKSDTQKKGIALQSSSYQDYLAFLIKELKLDIDEQDVESKTAILHTYEEFRKDQMLFLIQLEADLEVPSLGLGKTMLLDAFHKGYVDLVQFLLKHGASTEAKDSRGKTISDYIKTDYQGKTQAIKNELSQLLYKHTLSKPFRNYQAPANRV</sequence>
<keyword evidence="1" id="KW-0677">Repeat</keyword>
<dbReference type="PANTHER" id="PTHR24198">
    <property type="entry name" value="ANKYRIN REPEAT AND PROTEIN KINASE DOMAIN-CONTAINING PROTEIN"/>
    <property type="match status" value="1"/>
</dbReference>
<dbReference type="InParanoid" id="A0A078AWY8"/>
<keyword evidence="2 3" id="KW-0040">ANK repeat</keyword>
<feature type="region of interest" description="Disordered" evidence="4">
    <location>
        <begin position="665"/>
        <end position="685"/>
    </location>
</feature>
<dbReference type="InterPro" id="IPR036770">
    <property type="entry name" value="Ankyrin_rpt-contain_sf"/>
</dbReference>
<dbReference type="SMART" id="SM00248">
    <property type="entry name" value="ANK"/>
    <property type="match status" value="8"/>
</dbReference>
<proteinExistence type="predicted"/>
<keyword evidence="6" id="KW-1185">Reference proteome</keyword>
<dbReference type="Pfam" id="PF12796">
    <property type="entry name" value="Ank_2"/>
    <property type="match status" value="1"/>
</dbReference>
<feature type="repeat" description="ANK" evidence="3">
    <location>
        <begin position="1185"/>
        <end position="1217"/>
    </location>
</feature>